<evidence type="ECO:0000259" key="1">
    <source>
        <dbReference type="Pfam" id="PF00535"/>
    </source>
</evidence>
<keyword evidence="3" id="KW-1185">Reference proteome</keyword>
<dbReference type="AlphaFoldDB" id="A0A0F5VI01"/>
<dbReference type="GO" id="GO:0016758">
    <property type="term" value="F:hexosyltransferase activity"/>
    <property type="evidence" value="ECO:0007669"/>
    <property type="project" value="UniProtKB-ARBA"/>
</dbReference>
<sequence length="262" mass="29951">MMKCSIVITGKNCSLTILDTLESINAQNINDDIEVVYVDDGSSDDSLRVVENFPFKGNVYLKTFCGNLGRAKALNKGVDISNGEYIAILDADDLFLSDKLESQVKVLDSNLELFLVATDYVVGESYAATAVNKNIGKVELLTIRDFLRGNPICHSSVLMRKEIAHYDEGRRRHLDLELWLRLSKNEKKIAILREPLTFKRLHKGQSFESKGRLSYIVSSYFLTLSYAKPFWKYYQDILIRTARLFFHLLPRRITTKIKKALL</sequence>
<dbReference type="Gene3D" id="3.90.550.10">
    <property type="entry name" value="Spore Coat Polysaccharide Biosynthesis Protein SpsA, Chain A"/>
    <property type="match status" value="1"/>
</dbReference>
<dbReference type="EMBL" id="JWYV01000001">
    <property type="protein sequence ID" value="KKD01467.1"/>
    <property type="molecule type" value="Genomic_DNA"/>
</dbReference>
<feature type="domain" description="Glycosyltransferase 2-like" evidence="1">
    <location>
        <begin position="5"/>
        <end position="163"/>
    </location>
</feature>
<dbReference type="InterPro" id="IPR001173">
    <property type="entry name" value="Glyco_trans_2-like"/>
</dbReference>
<dbReference type="PANTHER" id="PTHR22916">
    <property type="entry name" value="GLYCOSYLTRANSFERASE"/>
    <property type="match status" value="1"/>
</dbReference>
<comment type="caution">
    <text evidence="2">The sequence shown here is derived from an EMBL/GenBank/DDBJ whole genome shotgun (WGS) entry which is preliminary data.</text>
</comment>
<dbReference type="PATRIC" id="fig|265726.11.peg.251"/>
<dbReference type="STRING" id="265726.KY46_01160"/>
<dbReference type="InterPro" id="IPR029044">
    <property type="entry name" value="Nucleotide-diphossugar_trans"/>
</dbReference>
<evidence type="ECO:0000313" key="2">
    <source>
        <dbReference type="EMBL" id="KKD01467.1"/>
    </source>
</evidence>
<proteinExistence type="predicted"/>
<organism evidence="2 3">
    <name type="scientific">Photobacterium halotolerans</name>
    <dbReference type="NCBI Taxonomy" id="265726"/>
    <lineage>
        <taxon>Bacteria</taxon>
        <taxon>Pseudomonadati</taxon>
        <taxon>Pseudomonadota</taxon>
        <taxon>Gammaproteobacteria</taxon>
        <taxon>Vibrionales</taxon>
        <taxon>Vibrionaceae</taxon>
        <taxon>Photobacterium</taxon>
    </lineage>
</organism>
<evidence type="ECO:0000313" key="3">
    <source>
        <dbReference type="Proteomes" id="UP000033633"/>
    </source>
</evidence>
<name>A0A0F5VI01_9GAMM</name>
<protein>
    <recommendedName>
        <fullName evidence="1">Glycosyltransferase 2-like domain-containing protein</fullName>
    </recommendedName>
</protein>
<reference evidence="2 3" key="1">
    <citation type="submission" date="2014-12" db="EMBL/GenBank/DDBJ databases">
        <title>Mercury Reductase activity and rhizosphere competence traits in the genome of root associated Photobacterium halotolerans MELD1.</title>
        <authorList>
            <person name="Mathew D.C."/>
            <person name="Huang C.-C."/>
        </authorList>
    </citation>
    <scope>NUCLEOTIDE SEQUENCE [LARGE SCALE GENOMIC DNA]</scope>
    <source>
        <strain evidence="2 3">MELD1</strain>
    </source>
</reference>
<dbReference type="Pfam" id="PF00535">
    <property type="entry name" value="Glycos_transf_2"/>
    <property type="match status" value="1"/>
</dbReference>
<accession>A0A0F5VI01</accession>
<gene>
    <name evidence="2" type="ORF">KY46_01160</name>
</gene>
<dbReference type="Proteomes" id="UP000033633">
    <property type="component" value="Unassembled WGS sequence"/>
</dbReference>
<dbReference type="PANTHER" id="PTHR22916:SF3">
    <property type="entry name" value="UDP-GLCNAC:BETAGAL BETA-1,3-N-ACETYLGLUCOSAMINYLTRANSFERASE-LIKE PROTEIN 1"/>
    <property type="match status" value="1"/>
</dbReference>
<dbReference type="SUPFAM" id="SSF53448">
    <property type="entry name" value="Nucleotide-diphospho-sugar transferases"/>
    <property type="match status" value="1"/>
</dbReference>